<organism evidence="1 2">
    <name type="scientific">Sporomusa silvacetica DSM 10669</name>
    <dbReference type="NCBI Taxonomy" id="1123289"/>
    <lineage>
        <taxon>Bacteria</taxon>
        <taxon>Bacillati</taxon>
        <taxon>Bacillota</taxon>
        <taxon>Negativicutes</taxon>
        <taxon>Selenomonadales</taxon>
        <taxon>Sporomusaceae</taxon>
        <taxon>Sporomusa</taxon>
    </lineage>
</organism>
<dbReference type="Proteomes" id="UP000216752">
    <property type="component" value="Chromosome"/>
</dbReference>
<accession>A0ABZ3IUW9</accession>
<protein>
    <submittedName>
        <fullName evidence="1">Uncharacterized protein</fullName>
    </submittedName>
</protein>
<name>A0ABZ3IUW9_9FIRM</name>
<reference evidence="1" key="1">
    <citation type="submission" date="2024-05" db="EMBL/GenBank/DDBJ databases">
        <title>Isolation and characterization of Sporomusa carbonis sp. nov., a carboxydotrophic hydrogenogen in the genus of Sporomusa isolated from a charcoal burning pile.</title>
        <authorList>
            <person name="Boeer T."/>
            <person name="Rosenbaum F."/>
            <person name="Eysell L."/>
            <person name="Mueller V."/>
            <person name="Daniel R."/>
            <person name="Poehlein A."/>
        </authorList>
    </citation>
    <scope>NUCLEOTIDE SEQUENCE [LARGE SCALE GENOMIC DNA]</scope>
    <source>
        <strain evidence="1">DSM 10669</strain>
    </source>
</reference>
<dbReference type="EMBL" id="CP155573">
    <property type="protein sequence ID" value="XFO69519.1"/>
    <property type="molecule type" value="Genomic_DNA"/>
</dbReference>
<evidence type="ECO:0000313" key="2">
    <source>
        <dbReference type="Proteomes" id="UP000216752"/>
    </source>
</evidence>
<sequence>MKGNCLVVESILCMQSCGCCIECKRHDTCNEACVWKNGREVNHDSNRDTATSD</sequence>
<evidence type="ECO:0000313" key="1">
    <source>
        <dbReference type="EMBL" id="XFO69519.1"/>
    </source>
</evidence>
<gene>
    <name evidence="1" type="ORF">SPSIL_057530</name>
</gene>
<proteinExistence type="predicted"/>
<keyword evidence="2" id="KW-1185">Reference proteome</keyword>